<gene>
    <name evidence="1" type="ORF">JOE21_001063</name>
</gene>
<dbReference type="GO" id="GO:0016787">
    <property type="term" value="F:hydrolase activity"/>
    <property type="evidence" value="ECO:0007669"/>
    <property type="project" value="UniProtKB-KW"/>
</dbReference>
<reference evidence="1 2" key="1">
    <citation type="submission" date="2023-07" db="EMBL/GenBank/DDBJ databases">
        <title>Genomic Encyclopedia of Type Strains, Phase IV (KMG-IV): sequencing the most valuable type-strain genomes for metagenomic binning, comparative biology and taxonomic classification.</title>
        <authorList>
            <person name="Goeker M."/>
        </authorList>
    </citation>
    <scope>NUCLEOTIDE SEQUENCE [LARGE SCALE GENOMIC DNA]</scope>
    <source>
        <strain evidence="1 2">DSM 45903</strain>
    </source>
</reference>
<name>A0ABU1IJW9_9BACL</name>
<dbReference type="Proteomes" id="UP001185012">
    <property type="component" value="Unassembled WGS sequence"/>
</dbReference>
<keyword evidence="1" id="KW-0378">Hydrolase</keyword>
<proteinExistence type="predicted"/>
<dbReference type="SUPFAM" id="SSF53474">
    <property type="entry name" value="alpha/beta-Hydrolases"/>
    <property type="match status" value="1"/>
</dbReference>
<comment type="caution">
    <text evidence="1">The sequence shown here is derived from an EMBL/GenBank/DDBJ whole genome shotgun (WGS) entry which is preliminary data.</text>
</comment>
<evidence type="ECO:0000313" key="2">
    <source>
        <dbReference type="Proteomes" id="UP001185012"/>
    </source>
</evidence>
<sequence length="190" mass="21382">MKKNALFIHSAGPQEGLQGSSGLAASLQEAIGAEYNLFHPQMPHPETPTYKRWKRQLEKECVALNGEVILIGHSLGGSVLLKFLSEGGARHLTISGLFMIAAPYWGKGPDWQNDEYTLRENFVLRLPSISHLFLYHSRGDTIVPLAHQRYYQKQLPQATSRILHGEDHLFPNGIPELVADMKRLKSLKME</sequence>
<protein>
    <submittedName>
        <fullName evidence="1">Alpha/beta hydrolase family esterase</fullName>
    </submittedName>
</protein>
<dbReference type="InterPro" id="IPR010662">
    <property type="entry name" value="RBBP9/YdeN"/>
</dbReference>
<keyword evidence="2" id="KW-1185">Reference proteome</keyword>
<dbReference type="EMBL" id="JAVDQG010000002">
    <property type="protein sequence ID" value="MDR6225072.1"/>
    <property type="molecule type" value="Genomic_DNA"/>
</dbReference>
<dbReference type="Gene3D" id="3.40.50.1820">
    <property type="entry name" value="alpha/beta hydrolase"/>
    <property type="match status" value="1"/>
</dbReference>
<dbReference type="PANTHER" id="PTHR15394:SF3">
    <property type="entry name" value="SERINE HYDROLASE RBBP9"/>
    <property type="match status" value="1"/>
</dbReference>
<dbReference type="PANTHER" id="PTHR15394">
    <property type="entry name" value="SERINE HYDROLASE RBBP9"/>
    <property type="match status" value="1"/>
</dbReference>
<evidence type="ECO:0000313" key="1">
    <source>
        <dbReference type="EMBL" id="MDR6225072.1"/>
    </source>
</evidence>
<dbReference type="RefSeq" id="WP_309863251.1">
    <property type="nucleotide sequence ID" value="NZ_JAVDQG010000002.1"/>
</dbReference>
<dbReference type="InterPro" id="IPR029058">
    <property type="entry name" value="AB_hydrolase_fold"/>
</dbReference>
<organism evidence="1 2">
    <name type="scientific">Desmospora profundinema</name>
    <dbReference type="NCBI Taxonomy" id="1571184"/>
    <lineage>
        <taxon>Bacteria</taxon>
        <taxon>Bacillati</taxon>
        <taxon>Bacillota</taxon>
        <taxon>Bacilli</taxon>
        <taxon>Bacillales</taxon>
        <taxon>Thermoactinomycetaceae</taxon>
        <taxon>Desmospora</taxon>
    </lineage>
</organism>
<accession>A0ABU1IJW9</accession>
<dbReference type="Pfam" id="PF06821">
    <property type="entry name" value="Ser_hydrolase"/>
    <property type="match status" value="1"/>
</dbReference>